<dbReference type="AlphaFoldDB" id="A0A854X4Y9"/>
<accession>A0A854X4Y9</accession>
<dbReference type="EMBL" id="NXHE01000007">
    <property type="protein sequence ID" value="PCM50229.1"/>
    <property type="molecule type" value="Genomic_DNA"/>
</dbReference>
<dbReference type="RefSeq" id="WP_096795576.1">
    <property type="nucleotide sequence ID" value="NZ_NXHE01000007.1"/>
</dbReference>
<proteinExistence type="predicted"/>
<protein>
    <submittedName>
        <fullName evidence="1">Uncharacterized protein</fullName>
    </submittedName>
</protein>
<sequence>MPQRKQIKDEDCEIHLRAKWREILHSRLSTIIQSHEKATFHLIEETIERLASIYRLFGNHKDPHFNKEIMGDTATYNQRMSEILFYYHLLRSGFTDLKSNKKGPDFSCRKNGKDYYFEVVTPTPSSDQLEWIQRDIRNNADAQQMFTDRRRHIALTIGRKTKDYRKYINNETIPSNATYIIVMNDTFLHPYNEPWFGVNLSQPLAYGQAAVPVITNVTLGAMDLRFNDLNGTYLHQEEGAIYSKESKYISISGIRINGNLGNHPDITLMRGNKTPMHDEKEYDIALLDTETVSGYYQLTLREDLVFLDRLAAHIGQNISNPSSALAVRKNDSEDIVKDIPHVYLYRDDLPFTSVSDPFLSFGLKASDIFSKGLKSNLDFIESRLNHSSLS</sequence>
<evidence type="ECO:0000313" key="1">
    <source>
        <dbReference type="EMBL" id="PCM50229.1"/>
    </source>
</evidence>
<dbReference type="Proteomes" id="UP000218643">
    <property type="component" value="Unassembled WGS sequence"/>
</dbReference>
<gene>
    <name evidence="1" type="ORF">CP335_08505</name>
</gene>
<evidence type="ECO:0000313" key="2">
    <source>
        <dbReference type="Proteomes" id="UP000218643"/>
    </source>
</evidence>
<reference evidence="1 2" key="1">
    <citation type="submission" date="2017-09" db="EMBL/GenBank/DDBJ databases">
        <authorList>
            <person name="Haney C."/>
            <person name="Melnyk R."/>
        </authorList>
    </citation>
    <scope>NUCLEOTIDE SEQUENCE [LARGE SCALE GENOMIC DNA]</scope>
    <source>
        <strain evidence="1 2">CH229</strain>
    </source>
</reference>
<name>A0A854X4Y9_PSEFL</name>
<organism evidence="1 2">
    <name type="scientific">Pseudomonas fluorescens</name>
    <dbReference type="NCBI Taxonomy" id="294"/>
    <lineage>
        <taxon>Bacteria</taxon>
        <taxon>Pseudomonadati</taxon>
        <taxon>Pseudomonadota</taxon>
        <taxon>Gammaproteobacteria</taxon>
        <taxon>Pseudomonadales</taxon>
        <taxon>Pseudomonadaceae</taxon>
        <taxon>Pseudomonas</taxon>
    </lineage>
</organism>
<reference evidence="1 2" key="2">
    <citation type="submission" date="2017-10" db="EMBL/GenBank/DDBJ databases">
        <title>Rhizosphere-associated Pseudomonas modulate jasmonic acid/salicylic acid antagonism to induce systemic resistance to herbivores at the cost of susceptibility to pathogens.</title>
        <authorList>
            <person name="Haney C.H."/>
            <person name="Wiesmann C.L."/>
            <person name="Shapiro L.R."/>
            <person name="O'Sullivan L.R."/>
            <person name="Khorasani S."/>
            <person name="Melnyk R.A."/>
            <person name="Xiao L."/>
            <person name="Bush J."/>
            <person name="Carrillo J."/>
            <person name="Pierce N.E."/>
            <person name="Ausubel F.M."/>
        </authorList>
    </citation>
    <scope>NUCLEOTIDE SEQUENCE [LARGE SCALE GENOMIC DNA]</scope>
    <source>
        <strain evidence="1 2">CH229</strain>
    </source>
</reference>
<comment type="caution">
    <text evidence="1">The sequence shown here is derived from an EMBL/GenBank/DDBJ whole genome shotgun (WGS) entry which is preliminary data.</text>
</comment>